<gene>
    <name evidence="2" type="ORF">Q5H93_18925</name>
</gene>
<dbReference type="EMBL" id="JAUQSY010000014">
    <property type="protein sequence ID" value="MDO7876826.1"/>
    <property type="molecule type" value="Genomic_DNA"/>
</dbReference>
<dbReference type="RefSeq" id="WP_305008214.1">
    <property type="nucleotide sequence ID" value="NZ_JAUQSY010000014.1"/>
</dbReference>
<evidence type="ECO:0008006" key="4">
    <source>
        <dbReference type="Google" id="ProtNLM"/>
    </source>
</evidence>
<keyword evidence="1" id="KW-0732">Signal</keyword>
<keyword evidence="3" id="KW-1185">Reference proteome</keyword>
<feature type="chain" id="PRO_5046627730" description="DUF3300 domain-containing protein" evidence="1">
    <location>
        <begin position="23"/>
        <end position="113"/>
    </location>
</feature>
<proteinExistence type="predicted"/>
<accession>A0ABT9BEY1</accession>
<sequence>MKALMFGFLVLIALLAARPAAAHSEPERAVPGQPLAAAPRPLLRFLINMLELPDQQALQVEQALKRHPAKITTAAELTAALRSVLTPGQLTRLHALHPEAELQDELRYLATLY</sequence>
<organism evidence="2 3">
    <name type="scientific">Hymenobacter aranciens</name>
    <dbReference type="NCBI Taxonomy" id="3063996"/>
    <lineage>
        <taxon>Bacteria</taxon>
        <taxon>Pseudomonadati</taxon>
        <taxon>Bacteroidota</taxon>
        <taxon>Cytophagia</taxon>
        <taxon>Cytophagales</taxon>
        <taxon>Hymenobacteraceae</taxon>
        <taxon>Hymenobacter</taxon>
    </lineage>
</organism>
<comment type="caution">
    <text evidence="2">The sequence shown here is derived from an EMBL/GenBank/DDBJ whole genome shotgun (WGS) entry which is preliminary data.</text>
</comment>
<evidence type="ECO:0000256" key="1">
    <source>
        <dbReference type="SAM" id="SignalP"/>
    </source>
</evidence>
<dbReference type="Proteomes" id="UP001176429">
    <property type="component" value="Unassembled WGS sequence"/>
</dbReference>
<protein>
    <recommendedName>
        <fullName evidence="4">DUF3300 domain-containing protein</fullName>
    </recommendedName>
</protein>
<evidence type="ECO:0000313" key="3">
    <source>
        <dbReference type="Proteomes" id="UP001176429"/>
    </source>
</evidence>
<name>A0ABT9BEY1_9BACT</name>
<reference evidence="2" key="1">
    <citation type="submission" date="2023-07" db="EMBL/GenBank/DDBJ databases">
        <authorList>
            <person name="Kim M.K."/>
        </authorList>
    </citation>
    <scope>NUCLEOTIDE SEQUENCE</scope>
    <source>
        <strain evidence="2">ASUV-10-1</strain>
    </source>
</reference>
<feature type="signal peptide" evidence="1">
    <location>
        <begin position="1"/>
        <end position="22"/>
    </location>
</feature>
<evidence type="ECO:0000313" key="2">
    <source>
        <dbReference type="EMBL" id="MDO7876826.1"/>
    </source>
</evidence>